<feature type="domain" description="Laminin G" evidence="9">
    <location>
        <begin position="921"/>
        <end position="1100"/>
    </location>
</feature>
<feature type="disulfide bond" evidence="6">
    <location>
        <begin position="1647"/>
        <end position="1674"/>
    </location>
</feature>
<evidence type="ECO:0000256" key="7">
    <source>
        <dbReference type="PROSITE-ProRule" id="PRU00460"/>
    </source>
</evidence>
<dbReference type="Gene3D" id="2.10.25.10">
    <property type="entry name" value="Laminin"/>
    <property type="match status" value="1"/>
</dbReference>
<dbReference type="GO" id="GO:0005576">
    <property type="term" value="C:extracellular region"/>
    <property type="evidence" value="ECO:0007669"/>
    <property type="project" value="UniProtKB-ARBA"/>
</dbReference>
<keyword evidence="12" id="KW-1185">Reference proteome</keyword>
<dbReference type="InterPro" id="IPR013320">
    <property type="entry name" value="ConA-like_dom_sf"/>
</dbReference>
<dbReference type="PROSITE" id="PS50027">
    <property type="entry name" value="EGF_LAM_2"/>
    <property type="match status" value="2"/>
</dbReference>
<dbReference type="Gene3D" id="2.60.120.200">
    <property type="match status" value="5"/>
</dbReference>
<keyword evidence="2" id="KW-0677">Repeat</keyword>
<evidence type="ECO:0000256" key="2">
    <source>
        <dbReference type="ARBA" id="ARBA00022737"/>
    </source>
</evidence>
<feature type="domain" description="Laminin EGF-like" evidence="10">
    <location>
        <begin position="25"/>
        <end position="70"/>
    </location>
</feature>
<evidence type="ECO:0000256" key="3">
    <source>
        <dbReference type="ARBA" id="ARBA00023157"/>
    </source>
</evidence>
<dbReference type="Proteomes" id="UP001153954">
    <property type="component" value="Unassembled WGS sequence"/>
</dbReference>
<evidence type="ECO:0000256" key="4">
    <source>
        <dbReference type="ARBA" id="ARBA00023180"/>
    </source>
</evidence>
<dbReference type="PROSITE" id="PS01248">
    <property type="entry name" value="EGF_LAM_1"/>
    <property type="match status" value="2"/>
</dbReference>
<accession>A0AAU9V4M1</accession>
<dbReference type="SUPFAM" id="SSF49899">
    <property type="entry name" value="Concanavalin A-like lectins/glucanases"/>
    <property type="match status" value="5"/>
</dbReference>
<dbReference type="PANTHER" id="PTHR15036:SF67">
    <property type="entry name" value="LAMININ SUBUNIT ALPHA-LIKE PROTEIN"/>
    <property type="match status" value="1"/>
</dbReference>
<dbReference type="SMART" id="SM00180">
    <property type="entry name" value="EGF_Lam"/>
    <property type="match status" value="3"/>
</dbReference>
<evidence type="ECO:0000256" key="5">
    <source>
        <dbReference type="ARBA" id="ARBA00023292"/>
    </source>
</evidence>
<evidence type="ECO:0000256" key="8">
    <source>
        <dbReference type="SAM" id="Coils"/>
    </source>
</evidence>
<dbReference type="InterPro" id="IPR050372">
    <property type="entry name" value="Neurexin-related_CASP"/>
</dbReference>
<feature type="domain" description="Laminin EGF-like" evidence="10">
    <location>
        <begin position="121"/>
        <end position="167"/>
    </location>
</feature>
<name>A0AAU9V4M1_EUPED</name>
<dbReference type="Gene3D" id="2.170.300.10">
    <property type="entry name" value="Tie2 ligand-binding domain superfamily"/>
    <property type="match status" value="1"/>
</dbReference>
<dbReference type="GO" id="GO:0048731">
    <property type="term" value="P:system development"/>
    <property type="evidence" value="ECO:0007669"/>
    <property type="project" value="UniProtKB-ARBA"/>
</dbReference>
<feature type="domain" description="Laminin G" evidence="9">
    <location>
        <begin position="1105"/>
        <end position="1313"/>
    </location>
</feature>
<proteinExistence type="predicted"/>
<dbReference type="SUPFAM" id="SSF57196">
    <property type="entry name" value="EGF/Laminin"/>
    <property type="match status" value="1"/>
</dbReference>
<protein>
    <submittedName>
        <fullName evidence="11">Uncharacterized protein</fullName>
    </submittedName>
</protein>
<dbReference type="CDD" id="cd00110">
    <property type="entry name" value="LamG"/>
    <property type="match status" value="5"/>
</dbReference>
<keyword evidence="8" id="KW-0175">Coiled coil</keyword>
<dbReference type="Pfam" id="PF02210">
    <property type="entry name" value="Laminin_G_2"/>
    <property type="match status" value="3"/>
</dbReference>
<comment type="caution">
    <text evidence="11">The sequence shown here is derived from an EMBL/GenBank/DDBJ whole genome shotgun (WGS) entry which is preliminary data.</text>
</comment>
<evidence type="ECO:0000256" key="1">
    <source>
        <dbReference type="ARBA" id="ARBA00022729"/>
    </source>
</evidence>
<feature type="domain" description="Laminin G" evidence="9">
    <location>
        <begin position="735"/>
        <end position="909"/>
    </location>
</feature>
<keyword evidence="5 7" id="KW-0424">Laminin EGF-like domain</keyword>
<evidence type="ECO:0000313" key="12">
    <source>
        <dbReference type="Proteomes" id="UP001153954"/>
    </source>
</evidence>
<keyword evidence="3 7" id="KW-1015">Disulfide bond</keyword>
<dbReference type="PROSITE" id="PS50025">
    <property type="entry name" value="LAM_G_DOMAIN"/>
    <property type="match status" value="5"/>
</dbReference>
<evidence type="ECO:0000259" key="10">
    <source>
        <dbReference type="PROSITE" id="PS50027"/>
    </source>
</evidence>
<dbReference type="EMBL" id="CAKOGL010000027">
    <property type="protein sequence ID" value="CAH2105108.1"/>
    <property type="molecule type" value="Genomic_DNA"/>
</dbReference>
<dbReference type="FunFam" id="2.10.25.10:FF:000188">
    <property type="entry name" value="Laminin subunit gamma 2"/>
    <property type="match status" value="1"/>
</dbReference>
<evidence type="ECO:0000313" key="11">
    <source>
        <dbReference type="EMBL" id="CAH2105108.1"/>
    </source>
</evidence>
<organism evidence="11 12">
    <name type="scientific">Euphydryas editha</name>
    <name type="common">Edith's checkerspot</name>
    <dbReference type="NCBI Taxonomy" id="104508"/>
    <lineage>
        <taxon>Eukaryota</taxon>
        <taxon>Metazoa</taxon>
        <taxon>Ecdysozoa</taxon>
        <taxon>Arthropoda</taxon>
        <taxon>Hexapoda</taxon>
        <taxon>Insecta</taxon>
        <taxon>Pterygota</taxon>
        <taxon>Neoptera</taxon>
        <taxon>Endopterygota</taxon>
        <taxon>Lepidoptera</taxon>
        <taxon>Glossata</taxon>
        <taxon>Ditrysia</taxon>
        <taxon>Papilionoidea</taxon>
        <taxon>Nymphalidae</taxon>
        <taxon>Nymphalinae</taxon>
        <taxon>Euphydryas</taxon>
    </lineage>
</organism>
<feature type="domain" description="Laminin G" evidence="9">
    <location>
        <begin position="1505"/>
        <end position="1674"/>
    </location>
</feature>
<dbReference type="SMART" id="SM00282">
    <property type="entry name" value="LamG"/>
    <property type="match status" value="5"/>
</dbReference>
<dbReference type="PANTHER" id="PTHR15036">
    <property type="entry name" value="PIKACHURIN-LIKE PROTEIN"/>
    <property type="match status" value="1"/>
</dbReference>
<gene>
    <name evidence="11" type="ORF">EEDITHA_LOCUS19414</name>
</gene>
<keyword evidence="1" id="KW-0732">Signal</keyword>
<feature type="coiled-coil region" evidence="8">
    <location>
        <begin position="344"/>
        <end position="378"/>
    </location>
</feature>
<comment type="caution">
    <text evidence="7">Lacks conserved residue(s) required for the propagation of feature annotation.</text>
</comment>
<keyword evidence="4" id="KW-0325">Glycoprotein</keyword>
<evidence type="ECO:0000256" key="6">
    <source>
        <dbReference type="PROSITE-ProRule" id="PRU00122"/>
    </source>
</evidence>
<feature type="disulfide bond" evidence="7">
    <location>
        <begin position="121"/>
        <end position="133"/>
    </location>
</feature>
<dbReference type="Pfam" id="PF00053">
    <property type="entry name" value="EGF_laminin"/>
    <property type="match status" value="3"/>
</dbReference>
<reference evidence="11" key="1">
    <citation type="submission" date="2022-03" db="EMBL/GenBank/DDBJ databases">
        <authorList>
            <person name="Tunstrom K."/>
        </authorList>
    </citation>
    <scope>NUCLEOTIDE SEQUENCE</scope>
</reference>
<sequence length="1677" mass="180536">MPPTTPRLLRVSGTILIDVEGSRPCDCHGRANHCHPSTGHCLNCTSNTSGPHCERCAEGYYGTPELGCEPCPCPTRELSRATGCAVVHGRLQCFCQPGYTGATCEQCAAGWRRRGAECERCACDARGALSPRCDARARCHCRPHAAGERCQLCARPGYYLDEDGCKPCDNCTQTLLQTMKDLTSNLHIQADLTELSRIPQPFPALREFSDNASSLQTELQHTKKSLDDAKYVNLSIAHLEVSEHELFTLANKLKLEASRREMEAQSLSLESMSGLEEVLKQRRLIGQQVASLDEFARGEKHLSAHRALKEARHLLKTIKELSLIDYIAGATDVSDSANLLSTSVQEYNYRIDDTLKRIKKLQSALEEWERKAEDLPRLGDVVWGAGDVVAEVKKRVTPKLATVRDTGLRCRLVLEDISKLSIQNLTDETRADILHTQNLAVAFPTLLSELQNLTSKTEEKEGILYNLTPKYKEKYLDTVQKHAAMLGDKAKEYKNLFAGTRAVASAGVRAARAWTEVADRVREAAAAALAAGTAAATAAKLARGPQPLLAAAEKENAASDTLKRRGEELIAKTDELRRHLEAAQRGTDAVSVGLRALGWRERTLAAGAESGAASGAGASAMGALKLASTQAERVFASSRALYDEAAETRRRVRYQLRRNLAALQRLGDTALGAAEEHVSQIRGNTLRGREVSEALEAAASARAREHGAAARALDPALRALREQVERARHAATTITVSLRSASGCARAFATWSAPAATRAALTLSFDAAVRDGTLLYLPDQDSERYMRLSVEKGKLTLRWNVGGGEGVVTHPEPLLPTMDDADHTTYRLSIERIWGTVRLRVERSGIAAVTSTNSTSTAPGAGLLRPALWWLGEANAPLPACVHSLHADHAAIGLWAFTKQPSTAQCTGCTQRWFSEGRASEGLVWLGGAGYVALRRSRRPADRRRFSLALSFRTTDTDALLFLAHDRANNRSVSVWVRSCRVVFLVVYGAARLQIAAGGLHCDGRPAHVQATRVFNGLERGSLRVNGEETLGSPSPPVQSAAELPELSSSTYWVGGLPPEGEGLGYESLPLLGCIGGLMVDREGYDLLDTSTRHGVEPGCAERPLRSAVLEGEGYIELPSPAIRRKTSIGLSFRARAPSGLLLYRAPSGALNDNEVEEEDDDHNYLILSLIKGELELKANVGKGELVLRINGTKFDDGVLHTVQLVRVHKQMEVWVDEKQVGRGVLAGAAFAARPRGLFVGGAPGDTQPAPPLAVGGFTGTVADLIVDTTWVGLEGSVRRHGARLGRADGELRAAPPAQPRALHAQPDRDRDCAKMSSYTVEAGAVKFGDTPGSYATLRLGKDKDRVAKSEFSFSLQLRTFASEGLIMLLPGSKLKPKHYMALSLREGRARLVLRGRRRRDLALAARLDDGLWHTLSVRISRGRVSLSSGGAAAGARAPPHSRAARLFVGGPPPAALAPHVPQAAVRAGGLVGCVRRVTLNGRAEDLVRDARAHSAVGQCFPRVERGAYFAGDAYAEWPDGWTGGESEGEGESVEIKLQFRASAASGILAAAAGALLELKDGLVVITQGRSRVESGASVCDGQWHAVRARLARSGAWLALDAAPGERAPPALLPAAPEHAPRAALYVGGLPEGAAELTEGRENFKGCIRDVVVGGAPRDWKHARALHNVLLDSCPVA</sequence>
<feature type="domain" description="Laminin G" evidence="9">
    <location>
        <begin position="1325"/>
        <end position="1500"/>
    </location>
</feature>
<dbReference type="InterPro" id="IPR002049">
    <property type="entry name" value="LE_dom"/>
</dbReference>
<dbReference type="GO" id="GO:0005604">
    <property type="term" value="C:basement membrane"/>
    <property type="evidence" value="ECO:0007669"/>
    <property type="project" value="UniProtKB-ARBA"/>
</dbReference>
<dbReference type="CDD" id="cd00055">
    <property type="entry name" value="EGF_Lam"/>
    <property type="match status" value="3"/>
</dbReference>
<feature type="disulfide bond" evidence="7">
    <location>
        <begin position="141"/>
        <end position="150"/>
    </location>
</feature>
<dbReference type="GO" id="GO:0048513">
    <property type="term" value="P:animal organ development"/>
    <property type="evidence" value="ECO:0007669"/>
    <property type="project" value="UniProtKB-ARBA"/>
</dbReference>
<dbReference type="InterPro" id="IPR001791">
    <property type="entry name" value="Laminin_G"/>
</dbReference>
<evidence type="ECO:0000259" key="9">
    <source>
        <dbReference type="PROSITE" id="PS50025"/>
    </source>
</evidence>
<feature type="disulfide bond" evidence="7">
    <location>
        <begin position="44"/>
        <end position="53"/>
    </location>
</feature>
<dbReference type="Pfam" id="PF00054">
    <property type="entry name" value="Laminin_G_1"/>
    <property type="match status" value="1"/>
</dbReference>